<dbReference type="Gene3D" id="1.20.120.710">
    <property type="entry name" value="Haloacid dehalogenase hydrolase-like domain"/>
    <property type="match status" value="1"/>
</dbReference>
<dbReference type="InterPro" id="IPR023214">
    <property type="entry name" value="HAD_sf"/>
</dbReference>
<organism evidence="4 5">
    <name type="scientific">Cymbomonas tetramitiformis</name>
    <dbReference type="NCBI Taxonomy" id="36881"/>
    <lineage>
        <taxon>Eukaryota</taxon>
        <taxon>Viridiplantae</taxon>
        <taxon>Chlorophyta</taxon>
        <taxon>Pyramimonadophyceae</taxon>
        <taxon>Pyramimonadales</taxon>
        <taxon>Pyramimonadaceae</taxon>
        <taxon>Cymbomonas</taxon>
    </lineage>
</organism>
<dbReference type="GO" id="GO:0046380">
    <property type="term" value="P:N-acetylneuraminate biosynthetic process"/>
    <property type="evidence" value="ECO:0007669"/>
    <property type="project" value="TreeGrafter"/>
</dbReference>
<dbReference type="NCBIfam" id="TIGR01549">
    <property type="entry name" value="HAD-SF-IA-v1"/>
    <property type="match status" value="1"/>
</dbReference>
<dbReference type="PANTHER" id="PTHR46470">
    <property type="entry name" value="N-ACYLNEURAMINATE-9-PHOSPHATASE"/>
    <property type="match status" value="1"/>
</dbReference>
<comment type="cofactor">
    <cofactor evidence="1">
        <name>Mg(2+)</name>
        <dbReference type="ChEBI" id="CHEBI:18420"/>
    </cofactor>
</comment>
<evidence type="ECO:0000313" key="4">
    <source>
        <dbReference type="EMBL" id="KAK3232884.1"/>
    </source>
</evidence>
<dbReference type="InterPro" id="IPR036412">
    <property type="entry name" value="HAD-like_sf"/>
</dbReference>
<evidence type="ECO:0000256" key="2">
    <source>
        <dbReference type="ARBA" id="ARBA00022801"/>
    </source>
</evidence>
<accession>A0AAE0ELY2</accession>
<dbReference type="InterPro" id="IPR006439">
    <property type="entry name" value="HAD-SF_hydro_IA"/>
</dbReference>
<proteinExistence type="predicted"/>
<evidence type="ECO:0000256" key="1">
    <source>
        <dbReference type="ARBA" id="ARBA00001946"/>
    </source>
</evidence>
<dbReference type="Gene3D" id="3.40.50.1000">
    <property type="entry name" value="HAD superfamily/HAD-like"/>
    <property type="match status" value="1"/>
</dbReference>
<comment type="caution">
    <text evidence="4">The sequence shown here is derived from an EMBL/GenBank/DDBJ whole genome shotgun (WGS) entry which is preliminary data.</text>
</comment>
<dbReference type="SFLD" id="SFLDG01129">
    <property type="entry name" value="C1.5:_HAD__Beta-PGM__Phosphata"/>
    <property type="match status" value="1"/>
</dbReference>
<evidence type="ECO:0008006" key="6">
    <source>
        <dbReference type="Google" id="ProtNLM"/>
    </source>
</evidence>
<dbReference type="Proteomes" id="UP001190700">
    <property type="component" value="Unassembled WGS sequence"/>
</dbReference>
<protein>
    <recommendedName>
        <fullName evidence="6">N-acylneuraminate-9-phosphatase</fullName>
    </recommendedName>
</protein>
<gene>
    <name evidence="4" type="ORF">CYMTET_56788</name>
</gene>
<keyword evidence="2" id="KW-0378">Hydrolase</keyword>
<dbReference type="EMBL" id="LGRX02035860">
    <property type="protein sequence ID" value="KAK3232884.1"/>
    <property type="molecule type" value="Genomic_DNA"/>
</dbReference>
<dbReference type="AlphaFoldDB" id="A0AAE0ELY2"/>
<keyword evidence="5" id="KW-1185">Reference proteome</keyword>
<dbReference type="SUPFAM" id="SSF56784">
    <property type="entry name" value="HAD-like"/>
    <property type="match status" value="1"/>
</dbReference>
<name>A0AAE0ELY2_9CHLO</name>
<dbReference type="Pfam" id="PF00702">
    <property type="entry name" value="Hydrolase"/>
    <property type="match status" value="1"/>
</dbReference>
<sequence>MVVDTIFFDLDDTLVLTSDHDKPSFAAACALAKERKPAIDDVAMLAAFKKRFSATPWDPDYKVEVAQWRANLWNEAMQEQGLADPDVALEIQNCFDQTRMGIFTWVEGVPEMIAQLKAANYKMCIITNGHHKVQHDKLDACKAADIFEHIIVGGDEVLEGNPEKPAASIFLKACQMVRCTPENAIHVGDSLSSDIQGAINASLAGSVWVNRKNAEAPEAPVPTYTVQVVTELPEVLAKLRGKSKVQLAMVVVVAVLFLVKFRLSEGLWTPHFSRRQKKPSPFRG</sequence>
<dbReference type="SFLD" id="SFLDS00003">
    <property type="entry name" value="Haloacid_Dehalogenase"/>
    <property type="match status" value="1"/>
</dbReference>
<dbReference type="InterPro" id="IPR051400">
    <property type="entry name" value="HAD-like_hydrolase"/>
</dbReference>
<dbReference type="PANTHER" id="PTHR46470:SF3">
    <property type="entry name" value="N-ACYLNEURAMINATE-9-PHOSPHATASE"/>
    <property type="match status" value="1"/>
</dbReference>
<dbReference type="GO" id="GO:0050124">
    <property type="term" value="F:N-acylneuraminate-9-phosphatase activity"/>
    <property type="evidence" value="ECO:0007669"/>
    <property type="project" value="TreeGrafter"/>
</dbReference>
<keyword evidence="3" id="KW-0460">Magnesium</keyword>
<reference evidence="4 5" key="1">
    <citation type="journal article" date="2015" name="Genome Biol. Evol.">
        <title>Comparative Genomics of a Bacterivorous Green Alga Reveals Evolutionary Causalities and Consequences of Phago-Mixotrophic Mode of Nutrition.</title>
        <authorList>
            <person name="Burns J.A."/>
            <person name="Paasch A."/>
            <person name="Narechania A."/>
            <person name="Kim E."/>
        </authorList>
    </citation>
    <scope>NUCLEOTIDE SEQUENCE [LARGE SCALE GENOMIC DNA]</scope>
    <source>
        <strain evidence="4 5">PLY_AMNH</strain>
    </source>
</reference>
<evidence type="ECO:0000256" key="3">
    <source>
        <dbReference type="ARBA" id="ARBA00022842"/>
    </source>
</evidence>
<evidence type="ECO:0000313" key="5">
    <source>
        <dbReference type="Proteomes" id="UP001190700"/>
    </source>
</evidence>